<evidence type="ECO:0000256" key="6">
    <source>
        <dbReference type="SAM" id="MobiDB-lite"/>
    </source>
</evidence>
<dbReference type="InterPro" id="IPR011009">
    <property type="entry name" value="Kinase-like_dom_sf"/>
</dbReference>
<dbReference type="PROSITE" id="PS50011">
    <property type="entry name" value="PROTEIN_KINASE_DOM"/>
    <property type="match status" value="1"/>
</dbReference>
<dbReference type="PANTHER" id="PTHR43289:SF34">
    <property type="entry name" value="SERINE_THREONINE-PROTEIN KINASE YBDM-RELATED"/>
    <property type="match status" value="1"/>
</dbReference>
<comment type="caution">
    <text evidence="8">The sequence shown here is derived from an EMBL/GenBank/DDBJ whole genome shotgun (WGS) entry which is preliminary data.</text>
</comment>
<organism evidence="8 9">
    <name type="scientific">Marinactinospora rubrisoli</name>
    <dbReference type="NCBI Taxonomy" id="2715399"/>
    <lineage>
        <taxon>Bacteria</taxon>
        <taxon>Bacillati</taxon>
        <taxon>Actinomycetota</taxon>
        <taxon>Actinomycetes</taxon>
        <taxon>Streptosporangiales</taxon>
        <taxon>Nocardiopsidaceae</taxon>
        <taxon>Marinactinospora</taxon>
    </lineage>
</organism>
<sequence>MDPTTPSPQLPSGFSPLTPDDPRVIGPFRIVGRVGAGGMGAVYGALDDTGRQVAVKVIHPQHAADAEYRRQFAREAELVRRIDAECAPEFLGADPAAEQPWLATEFVRGQTLKEHVAENGPLTGAALLSFAAGTAEALAAIHAAGVLHRDIKPGNVMLSADGPRVLDFGIARAAGDDDAEHAVYGTPGWIAPERLGNAAATARSDMFAWGGLVVYAATGHGPFGDGDARTLLDRSREGTPDLDGVPGELRPLVERALDPDPADRPDAAEALDAVLALAGVEPTEAGADQRSRLRALLAASWLGFGTVGRGAGPWIAAVALGAAAVPNAGAVAGAGAAGGIAAGGAAGGTVGGAAGGASAAAAGGTIAGMSKATALIAAGATATAVVTGGWIGGRIYAGEPILPFGADAEETAATRDGTPVEFQGLTLWLPDGWQVERIRDEFGPLSAPEPRVAEEWLVLYPGGQEGCADVDWMWADTNVSSCEHVRVFGRSGIAFGGPGYGPISAEDEPAPQFIPASEVPGCPEGRSLYTEDDPGYPAEVAETRPVGGQDAAYREVSVPCSHQEDPADWSSPVNLRYYDQRWWLLPDSEIFILDGYGIEALDGILADAEVRAPERPATQEVRFRNLTFEVPGEWEVYRNEGDFEPLGRPAVSDEWLLIGTDPGSPCSATGSWNSHHGCPSIMLFGPGGISTGFTMGAIDESLPYHPVAGPYNCDPSYDTSAPDPGDSRAPQEATLADVGDRRAFYRVWYVGCTDAPGDRSWDDGPDVFYEQRYWLLPESQILIVDNHRTEGLADLLRAAEVSA</sequence>
<reference evidence="9" key="1">
    <citation type="journal article" date="2019" name="Int. J. Syst. Evol. Microbiol.">
        <title>The Global Catalogue of Microorganisms (GCM) 10K type strain sequencing project: providing services to taxonomists for standard genome sequencing and annotation.</title>
        <authorList>
            <consortium name="The Broad Institute Genomics Platform"/>
            <consortium name="The Broad Institute Genome Sequencing Center for Infectious Disease"/>
            <person name="Wu L."/>
            <person name="Ma J."/>
        </authorList>
    </citation>
    <scope>NUCLEOTIDE SEQUENCE [LARGE SCALE GENOMIC DNA]</scope>
    <source>
        <strain evidence="9">CGMCC 4.7382</strain>
    </source>
</reference>
<evidence type="ECO:0000313" key="9">
    <source>
        <dbReference type="Proteomes" id="UP001596540"/>
    </source>
</evidence>
<proteinExistence type="predicted"/>
<keyword evidence="9" id="KW-1185">Reference proteome</keyword>
<feature type="domain" description="Protein kinase" evidence="7">
    <location>
        <begin position="28"/>
        <end position="277"/>
    </location>
</feature>
<keyword evidence="2 5" id="KW-0547">Nucleotide-binding</keyword>
<dbReference type="Proteomes" id="UP001596540">
    <property type="component" value="Unassembled WGS sequence"/>
</dbReference>
<dbReference type="InterPro" id="IPR017441">
    <property type="entry name" value="Protein_kinase_ATP_BS"/>
</dbReference>
<dbReference type="EC" id="2.7.11.1" evidence="8"/>
<dbReference type="Gene3D" id="3.30.200.20">
    <property type="entry name" value="Phosphorylase Kinase, domain 1"/>
    <property type="match status" value="1"/>
</dbReference>
<protein>
    <submittedName>
        <fullName evidence="8">Serine/threonine-protein kinase</fullName>
        <ecNumber evidence="8">2.7.11.1</ecNumber>
    </submittedName>
</protein>
<keyword evidence="4 5" id="KW-0067">ATP-binding</keyword>
<dbReference type="CDD" id="cd14014">
    <property type="entry name" value="STKc_PknB_like"/>
    <property type="match status" value="1"/>
</dbReference>
<dbReference type="GO" id="GO:0004674">
    <property type="term" value="F:protein serine/threonine kinase activity"/>
    <property type="evidence" value="ECO:0007669"/>
    <property type="project" value="UniProtKB-EC"/>
</dbReference>
<dbReference type="RefSeq" id="WP_379868940.1">
    <property type="nucleotide sequence ID" value="NZ_JBHTBH010000001.1"/>
</dbReference>
<dbReference type="Gene3D" id="1.10.510.10">
    <property type="entry name" value="Transferase(Phosphotransferase) domain 1"/>
    <property type="match status" value="1"/>
</dbReference>
<dbReference type="PROSITE" id="PS00107">
    <property type="entry name" value="PROTEIN_KINASE_ATP"/>
    <property type="match status" value="1"/>
</dbReference>
<feature type="binding site" evidence="5">
    <location>
        <position position="56"/>
    </location>
    <ligand>
        <name>ATP</name>
        <dbReference type="ChEBI" id="CHEBI:30616"/>
    </ligand>
</feature>
<dbReference type="PANTHER" id="PTHR43289">
    <property type="entry name" value="MITOGEN-ACTIVATED PROTEIN KINASE KINASE KINASE 20-RELATED"/>
    <property type="match status" value="1"/>
</dbReference>
<dbReference type="Pfam" id="PF00069">
    <property type="entry name" value="Pkinase"/>
    <property type="match status" value="1"/>
</dbReference>
<dbReference type="SUPFAM" id="SSF56112">
    <property type="entry name" value="Protein kinase-like (PK-like)"/>
    <property type="match status" value="1"/>
</dbReference>
<accession>A0ABW2KCQ8</accession>
<keyword evidence="3 8" id="KW-0418">Kinase</keyword>
<dbReference type="PROSITE" id="PS00108">
    <property type="entry name" value="PROTEIN_KINASE_ST"/>
    <property type="match status" value="1"/>
</dbReference>
<name>A0ABW2KCQ8_9ACTN</name>
<keyword evidence="1 8" id="KW-0808">Transferase</keyword>
<dbReference type="InterPro" id="IPR008271">
    <property type="entry name" value="Ser/Thr_kinase_AS"/>
</dbReference>
<evidence type="ECO:0000256" key="1">
    <source>
        <dbReference type="ARBA" id="ARBA00022679"/>
    </source>
</evidence>
<evidence type="ECO:0000259" key="7">
    <source>
        <dbReference type="PROSITE" id="PS50011"/>
    </source>
</evidence>
<dbReference type="EMBL" id="JBHTBH010000001">
    <property type="protein sequence ID" value="MFC7326944.1"/>
    <property type="molecule type" value="Genomic_DNA"/>
</dbReference>
<gene>
    <name evidence="8" type="ORF">ACFQRF_04245</name>
</gene>
<evidence type="ECO:0000256" key="2">
    <source>
        <dbReference type="ARBA" id="ARBA00022741"/>
    </source>
</evidence>
<feature type="region of interest" description="Disordered" evidence="6">
    <location>
        <begin position="713"/>
        <end position="733"/>
    </location>
</feature>
<evidence type="ECO:0000256" key="4">
    <source>
        <dbReference type="ARBA" id="ARBA00022840"/>
    </source>
</evidence>
<evidence type="ECO:0000313" key="8">
    <source>
        <dbReference type="EMBL" id="MFC7326944.1"/>
    </source>
</evidence>
<dbReference type="InterPro" id="IPR000719">
    <property type="entry name" value="Prot_kinase_dom"/>
</dbReference>
<dbReference type="SMART" id="SM00220">
    <property type="entry name" value="S_TKc"/>
    <property type="match status" value="1"/>
</dbReference>
<evidence type="ECO:0000256" key="5">
    <source>
        <dbReference type="PROSITE-ProRule" id="PRU10141"/>
    </source>
</evidence>
<evidence type="ECO:0000256" key="3">
    <source>
        <dbReference type="ARBA" id="ARBA00022777"/>
    </source>
</evidence>
<feature type="region of interest" description="Disordered" evidence="6">
    <location>
        <begin position="1"/>
        <end position="21"/>
    </location>
</feature>